<dbReference type="Pfam" id="PF04430">
    <property type="entry name" value="DUF498"/>
    <property type="match status" value="1"/>
</dbReference>
<evidence type="ECO:0008006" key="3">
    <source>
        <dbReference type="Google" id="ProtNLM"/>
    </source>
</evidence>
<protein>
    <recommendedName>
        <fullName evidence="3">Mth938-like domain-containing protein</fullName>
    </recommendedName>
</protein>
<reference evidence="1 2" key="1">
    <citation type="submission" date="2019-09" db="EMBL/GenBank/DDBJ databases">
        <title>Parvibaculum sedimenti sp. nov., isolated from sediment.</title>
        <authorList>
            <person name="Wang Y."/>
        </authorList>
    </citation>
    <scope>NUCLEOTIDE SEQUENCE [LARGE SCALE GENOMIC DNA]</scope>
    <source>
        <strain evidence="1 2">HXT-9</strain>
    </source>
</reference>
<comment type="caution">
    <text evidence="1">The sequence shown here is derived from an EMBL/GenBank/DDBJ whole genome shotgun (WGS) entry which is preliminary data.</text>
</comment>
<name>A0A6N6VI07_9HYPH</name>
<dbReference type="EMBL" id="WESC01000009">
    <property type="protein sequence ID" value="KAB7739644.1"/>
    <property type="molecule type" value="Genomic_DNA"/>
</dbReference>
<evidence type="ECO:0000313" key="1">
    <source>
        <dbReference type="EMBL" id="KAB7739644.1"/>
    </source>
</evidence>
<dbReference type="SUPFAM" id="SSF64076">
    <property type="entry name" value="MTH938-like"/>
    <property type="match status" value="1"/>
</dbReference>
<accession>A0A6N6VI07</accession>
<keyword evidence="2" id="KW-1185">Reference proteome</keyword>
<dbReference type="PANTHER" id="PTHR21192:SF2">
    <property type="entry name" value="NADH DEHYDROGENASE [UBIQUINONE] 1 ALPHA SUBCOMPLEX ASSEMBLY FACTOR 3"/>
    <property type="match status" value="1"/>
</dbReference>
<dbReference type="InterPro" id="IPR007523">
    <property type="entry name" value="NDUFAF3/AAMDC"/>
</dbReference>
<proteinExistence type="predicted"/>
<dbReference type="RefSeq" id="WP_152216453.1">
    <property type="nucleotide sequence ID" value="NZ_JBAQYD010000200.1"/>
</dbReference>
<dbReference type="PANTHER" id="PTHR21192">
    <property type="entry name" value="NUCLEAR PROTEIN E3-3"/>
    <property type="match status" value="1"/>
</dbReference>
<sequence length="122" mass="13319">MKPRFAGQPLIDAYGDGGFRLNEQRFEGSILLTPRGLYPWAPGKLRDTTRASLAPLIECADEFDFLLVGSGAGFAQLPKDIVGFLTEARIVPDVMTTGAACRTYNILRFEERRVAAALIAVS</sequence>
<organism evidence="1 2">
    <name type="scientific">Parvibaculum sedimenti</name>
    <dbReference type="NCBI Taxonomy" id="2608632"/>
    <lineage>
        <taxon>Bacteria</taxon>
        <taxon>Pseudomonadati</taxon>
        <taxon>Pseudomonadota</taxon>
        <taxon>Alphaproteobacteria</taxon>
        <taxon>Hyphomicrobiales</taxon>
        <taxon>Parvibaculaceae</taxon>
        <taxon>Parvibaculum</taxon>
    </lineage>
</organism>
<gene>
    <name evidence="1" type="ORF">F2P47_11230</name>
</gene>
<dbReference type="AlphaFoldDB" id="A0A6N6VI07"/>
<dbReference type="Gene3D" id="3.40.1230.10">
    <property type="entry name" value="MTH938-like"/>
    <property type="match status" value="1"/>
</dbReference>
<dbReference type="Proteomes" id="UP000468901">
    <property type="component" value="Unassembled WGS sequence"/>
</dbReference>
<evidence type="ECO:0000313" key="2">
    <source>
        <dbReference type="Proteomes" id="UP000468901"/>
    </source>
</evidence>
<dbReference type="CDD" id="cd00248">
    <property type="entry name" value="Mth938-like"/>
    <property type="match status" value="1"/>
</dbReference>
<dbReference type="InterPro" id="IPR036748">
    <property type="entry name" value="MTH938-like_sf"/>
</dbReference>